<protein>
    <submittedName>
        <fullName evidence="2">Uncharacterized protein</fullName>
    </submittedName>
</protein>
<dbReference type="AlphaFoldDB" id="A0A0L9U7M7"/>
<dbReference type="Gramene" id="KOM38830">
    <property type="protein sequence ID" value="KOM38830"/>
    <property type="gene ID" value="LR48_Vigan03g221200"/>
</dbReference>
<evidence type="ECO:0000313" key="3">
    <source>
        <dbReference type="Proteomes" id="UP000053144"/>
    </source>
</evidence>
<gene>
    <name evidence="2" type="ORF">LR48_Vigan03g221200</name>
</gene>
<reference evidence="3" key="1">
    <citation type="journal article" date="2015" name="Proc. Natl. Acad. Sci. U.S.A.">
        <title>Genome sequencing of adzuki bean (Vigna angularis) provides insight into high starch and low fat accumulation and domestication.</title>
        <authorList>
            <person name="Yang K."/>
            <person name="Tian Z."/>
            <person name="Chen C."/>
            <person name="Luo L."/>
            <person name="Zhao B."/>
            <person name="Wang Z."/>
            <person name="Yu L."/>
            <person name="Li Y."/>
            <person name="Sun Y."/>
            <person name="Li W."/>
            <person name="Chen Y."/>
            <person name="Li Y."/>
            <person name="Zhang Y."/>
            <person name="Ai D."/>
            <person name="Zhao J."/>
            <person name="Shang C."/>
            <person name="Ma Y."/>
            <person name="Wu B."/>
            <person name="Wang M."/>
            <person name="Gao L."/>
            <person name="Sun D."/>
            <person name="Zhang P."/>
            <person name="Guo F."/>
            <person name="Wang W."/>
            <person name="Li Y."/>
            <person name="Wang J."/>
            <person name="Varshney R.K."/>
            <person name="Wang J."/>
            <person name="Ling H.Q."/>
            <person name="Wan P."/>
        </authorList>
    </citation>
    <scope>NUCLEOTIDE SEQUENCE</scope>
    <source>
        <strain evidence="3">cv. Jingnong 6</strain>
    </source>
</reference>
<feature type="compositionally biased region" description="Basic and acidic residues" evidence="1">
    <location>
        <begin position="9"/>
        <end position="66"/>
    </location>
</feature>
<sequence>MLVIPLVPDDPRTAPDKTHRTDGRSRTPRPDGRDRYPPRRTERTDFGQRRKESHEDRAETTRDVQT</sequence>
<dbReference type="EMBL" id="CM003373">
    <property type="protein sequence ID" value="KOM38830.1"/>
    <property type="molecule type" value="Genomic_DNA"/>
</dbReference>
<dbReference type="Proteomes" id="UP000053144">
    <property type="component" value="Chromosome 3"/>
</dbReference>
<evidence type="ECO:0000256" key="1">
    <source>
        <dbReference type="SAM" id="MobiDB-lite"/>
    </source>
</evidence>
<accession>A0A0L9U7M7</accession>
<name>A0A0L9U7M7_PHAAN</name>
<feature type="region of interest" description="Disordered" evidence="1">
    <location>
        <begin position="1"/>
        <end position="66"/>
    </location>
</feature>
<evidence type="ECO:0000313" key="2">
    <source>
        <dbReference type="EMBL" id="KOM38830.1"/>
    </source>
</evidence>
<organism evidence="2 3">
    <name type="scientific">Phaseolus angularis</name>
    <name type="common">Azuki bean</name>
    <name type="synonym">Vigna angularis</name>
    <dbReference type="NCBI Taxonomy" id="3914"/>
    <lineage>
        <taxon>Eukaryota</taxon>
        <taxon>Viridiplantae</taxon>
        <taxon>Streptophyta</taxon>
        <taxon>Embryophyta</taxon>
        <taxon>Tracheophyta</taxon>
        <taxon>Spermatophyta</taxon>
        <taxon>Magnoliopsida</taxon>
        <taxon>eudicotyledons</taxon>
        <taxon>Gunneridae</taxon>
        <taxon>Pentapetalae</taxon>
        <taxon>rosids</taxon>
        <taxon>fabids</taxon>
        <taxon>Fabales</taxon>
        <taxon>Fabaceae</taxon>
        <taxon>Papilionoideae</taxon>
        <taxon>50 kb inversion clade</taxon>
        <taxon>NPAAA clade</taxon>
        <taxon>indigoferoid/millettioid clade</taxon>
        <taxon>Phaseoleae</taxon>
        <taxon>Vigna</taxon>
    </lineage>
</organism>
<proteinExistence type="predicted"/>